<evidence type="ECO:0000256" key="3">
    <source>
        <dbReference type="HAMAP-Rule" id="MF_01954"/>
    </source>
</evidence>
<dbReference type="InterPro" id="IPR036461">
    <property type="entry name" value="Urease_betasu_sf"/>
</dbReference>
<evidence type="ECO:0000313" key="6">
    <source>
        <dbReference type="Proteomes" id="UP000323866"/>
    </source>
</evidence>
<dbReference type="GO" id="GO:0035550">
    <property type="term" value="C:urease complex"/>
    <property type="evidence" value="ECO:0007669"/>
    <property type="project" value="InterPro"/>
</dbReference>
<keyword evidence="1 3" id="KW-0378">Hydrolase</keyword>
<dbReference type="NCBIfam" id="TIGR00192">
    <property type="entry name" value="urease_beta"/>
    <property type="match status" value="1"/>
</dbReference>
<comment type="subunit">
    <text evidence="3">Heterotrimer of UreA (gamma), UreB (beta) and UreC (alpha) subunits. Three heterotrimers associate to form the active enzyme.</text>
</comment>
<dbReference type="UniPathway" id="UPA00258">
    <property type="reaction ID" value="UER00370"/>
</dbReference>
<dbReference type="Proteomes" id="UP000323866">
    <property type="component" value="Unassembled WGS sequence"/>
</dbReference>
<accession>A0A5M8Q8W0</accession>
<evidence type="ECO:0000256" key="2">
    <source>
        <dbReference type="ARBA" id="ARBA00047778"/>
    </source>
</evidence>
<dbReference type="CDD" id="cd00407">
    <property type="entry name" value="Urease_beta"/>
    <property type="match status" value="1"/>
</dbReference>
<keyword evidence="3" id="KW-0963">Cytoplasm</keyword>
<dbReference type="Gene3D" id="2.10.150.10">
    <property type="entry name" value="Urease, beta subunit"/>
    <property type="match status" value="1"/>
</dbReference>
<gene>
    <name evidence="3 5" type="primary">ureB</name>
    <name evidence="5" type="ORF">FOE74_18075</name>
</gene>
<protein>
    <recommendedName>
        <fullName evidence="3">Urease subunit beta</fullName>
        <ecNumber evidence="3">3.5.1.5</ecNumber>
    </recommendedName>
    <alternativeName>
        <fullName evidence="3">Urea amidohydrolase subunit beta</fullName>
    </alternativeName>
</protein>
<name>A0A5M8Q8W0_9BACT</name>
<dbReference type="FunFam" id="2.10.150.10:FF:000001">
    <property type="entry name" value="Urease subunit beta"/>
    <property type="match status" value="1"/>
</dbReference>
<dbReference type="EMBL" id="VKKZ01000024">
    <property type="protein sequence ID" value="KAA6431012.1"/>
    <property type="molecule type" value="Genomic_DNA"/>
</dbReference>
<dbReference type="InterPro" id="IPR050069">
    <property type="entry name" value="Urease_subunit"/>
</dbReference>
<dbReference type="Pfam" id="PF00699">
    <property type="entry name" value="Urease_beta"/>
    <property type="match status" value="1"/>
</dbReference>
<proteinExistence type="inferred from homology"/>
<dbReference type="AlphaFoldDB" id="A0A5M8Q8W0"/>
<comment type="caution">
    <text evidence="5">The sequence shown here is derived from an EMBL/GenBank/DDBJ whole genome shotgun (WGS) entry which is preliminary data.</text>
</comment>
<dbReference type="OrthoDB" id="9793527at2"/>
<dbReference type="GO" id="GO:0043419">
    <property type="term" value="P:urea catabolic process"/>
    <property type="evidence" value="ECO:0007669"/>
    <property type="project" value="UniProtKB-UniRule"/>
</dbReference>
<comment type="catalytic activity">
    <reaction evidence="2 3">
        <text>urea + 2 H2O + H(+) = hydrogencarbonate + 2 NH4(+)</text>
        <dbReference type="Rhea" id="RHEA:20557"/>
        <dbReference type="ChEBI" id="CHEBI:15377"/>
        <dbReference type="ChEBI" id="CHEBI:15378"/>
        <dbReference type="ChEBI" id="CHEBI:16199"/>
        <dbReference type="ChEBI" id="CHEBI:17544"/>
        <dbReference type="ChEBI" id="CHEBI:28938"/>
        <dbReference type="EC" id="3.5.1.5"/>
    </reaction>
</comment>
<comment type="similarity">
    <text evidence="3">Belongs to the urease beta subunit family.</text>
</comment>
<comment type="pathway">
    <text evidence="3">Nitrogen metabolism; urea degradation; CO(2) and NH(3) from urea (urease route): step 1/1.</text>
</comment>
<dbReference type="PANTHER" id="PTHR33569">
    <property type="entry name" value="UREASE"/>
    <property type="match status" value="1"/>
</dbReference>
<evidence type="ECO:0000256" key="1">
    <source>
        <dbReference type="ARBA" id="ARBA00022801"/>
    </source>
</evidence>
<feature type="region of interest" description="Disordered" evidence="4">
    <location>
        <begin position="113"/>
        <end position="137"/>
    </location>
</feature>
<evidence type="ECO:0000256" key="4">
    <source>
        <dbReference type="SAM" id="MobiDB-lite"/>
    </source>
</evidence>
<sequence>MKPGEYILQKGDIKANEKRRIARVTVANTGDRPIQVGSHYHFFETNKALAFDRAAAFGMRLNIPSGTAVRFEPGEKKAVFLVEYGGNKLIHGFNNLAEGDVSKKNVRDKAIENAKKQGYKDAAAATGNTKTPKKKKK</sequence>
<dbReference type="EC" id="3.5.1.5" evidence="3"/>
<reference evidence="5 6" key="1">
    <citation type="submission" date="2019-07" db="EMBL/GenBank/DDBJ databases">
        <authorList>
            <person name="Qu J.-H."/>
        </authorList>
    </citation>
    <scope>NUCLEOTIDE SEQUENCE [LARGE SCALE GENOMIC DNA]</scope>
    <source>
        <strain evidence="5 6">MDT1-10-3</strain>
    </source>
</reference>
<dbReference type="PANTHER" id="PTHR33569:SF1">
    <property type="entry name" value="UREASE"/>
    <property type="match status" value="1"/>
</dbReference>
<dbReference type="InterPro" id="IPR002019">
    <property type="entry name" value="Urease_beta-like"/>
</dbReference>
<reference evidence="5 6" key="2">
    <citation type="submission" date="2019-09" db="EMBL/GenBank/DDBJ databases">
        <title>A bacterium isolated from glacier soil.</title>
        <authorList>
            <person name="Liu Q."/>
        </authorList>
    </citation>
    <scope>NUCLEOTIDE SEQUENCE [LARGE SCALE GENOMIC DNA]</scope>
    <source>
        <strain evidence="5 6">MDT1-10-3</strain>
    </source>
</reference>
<dbReference type="NCBIfam" id="NF009682">
    <property type="entry name" value="PRK13203.1"/>
    <property type="match status" value="1"/>
</dbReference>
<dbReference type="GO" id="GO:0009039">
    <property type="term" value="F:urease activity"/>
    <property type="evidence" value="ECO:0007669"/>
    <property type="project" value="UniProtKB-UniRule"/>
</dbReference>
<evidence type="ECO:0000313" key="5">
    <source>
        <dbReference type="EMBL" id="KAA6431012.1"/>
    </source>
</evidence>
<organism evidence="5 6">
    <name type="scientific">Rufibacter glacialis</name>
    <dbReference type="NCBI Taxonomy" id="1259555"/>
    <lineage>
        <taxon>Bacteria</taxon>
        <taxon>Pseudomonadati</taxon>
        <taxon>Bacteroidota</taxon>
        <taxon>Cytophagia</taxon>
        <taxon>Cytophagales</taxon>
        <taxon>Hymenobacteraceae</taxon>
        <taxon>Rufibacter</taxon>
    </lineage>
</organism>
<comment type="subcellular location">
    <subcellularLocation>
        <location evidence="3">Cytoplasm</location>
    </subcellularLocation>
</comment>
<dbReference type="SUPFAM" id="SSF51278">
    <property type="entry name" value="Urease, beta-subunit"/>
    <property type="match status" value="1"/>
</dbReference>
<dbReference type="HAMAP" id="MF_01954">
    <property type="entry name" value="Urease_beta"/>
    <property type="match status" value="1"/>
</dbReference>